<evidence type="ECO:0000256" key="1">
    <source>
        <dbReference type="SAM" id="Phobius"/>
    </source>
</evidence>
<keyword evidence="1" id="KW-0472">Membrane</keyword>
<gene>
    <name evidence="2" type="ORF">ACFQ1Z_04840</name>
</gene>
<dbReference type="InterPro" id="IPR045584">
    <property type="entry name" value="Pilin-like"/>
</dbReference>
<dbReference type="InterPro" id="IPR012902">
    <property type="entry name" value="N_methyl_site"/>
</dbReference>
<keyword evidence="1" id="KW-0812">Transmembrane</keyword>
<name>A0ABW3F7R9_9PROT</name>
<evidence type="ECO:0000313" key="3">
    <source>
        <dbReference type="Proteomes" id="UP001597128"/>
    </source>
</evidence>
<dbReference type="EMBL" id="JBHTKB010000001">
    <property type="protein sequence ID" value="MFD0912866.1"/>
    <property type="molecule type" value="Genomic_DNA"/>
</dbReference>
<keyword evidence="1" id="KW-1133">Transmembrane helix</keyword>
<dbReference type="RefSeq" id="WP_379056051.1">
    <property type="nucleotide sequence ID" value="NZ_JBHTKB010000001.1"/>
</dbReference>
<accession>A0ABW3F7R9</accession>
<protein>
    <submittedName>
        <fullName evidence="2">Prepilin-type N-terminal cleavage/methylation domain-containing protein</fullName>
    </submittedName>
</protein>
<keyword evidence="3" id="KW-1185">Reference proteome</keyword>
<dbReference type="SUPFAM" id="SSF54523">
    <property type="entry name" value="Pili subunits"/>
    <property type="match status" value="1"/>
</dbReference>
<feature type="transmembrane region" description="Helical" evidence="1">
    <location>
        <begin position="20"/>
        <end position="42"/>
    </location>
</feature>
<evidence type="ECO:0000313" key="2">
    <source>
        <dbReference type="EMBL" id="MFD0912866.1"/>
    </source>
</evidence>
<sequence>MHKNDTLNPELKHAASTESGFTLVELVVALLVISVLAAGAYSRLANTDTQARLASLQSFKATVLSVAAMAKGMCISDPQCDIDQYQTTSSTTIEGKPILFTGRYPVGLAPHGAGGLDQLMMPGKFTIQPALSDTNRATYFLAGAHDERHCKLEYSITSAQSNPSVLSVTVDSSGC</sequence>
<dbReference type="Pfam" id="PF07963">
    <property type="entry name" value="N_methyl"/>
    <property type="match status" value="1"/>
</dbReference>
<comment type="caution">
    <text evidence="2">The sequence shown here is derived from an EMBL/GenBank/DDBJ whole genome shotgun (WGS) entry which is preliminary data.</text>
</comment>
<organism evidence="2 3">
    <name type="scientific">Methylophilus luteus</name>
    <dbReference type="NCBI Taxonomy" id="640108"/>
    <lineage>
        <taxon>Bacteria</taxon>
        <taxon>Pseudomonadati</taxon>
        <taxon>Pseudomonadota</taxon>
        <taxon>Betaproteobacteria</taxon>
        <taxon>Nitrosomonadales</taxon>
        <taxon>Methylophilaceae</taxon>
        <taxon>Methylophilus</taxon>
    </lineage>
</organism>
<dbReference type="PROSITE" id="PS00409">
    <property type="entry name" value="PROKAR_NTER_METHYL"/>
    <property type="match status" value="1"/>
</dbReference>
<dbReference type="NCBIfam" id="TIGR02532">
    <property type="entry name" value="IV_pilin_GFxxxE"/>
    <property type="match status" value="1"/>
</dbReference>
<proteinExistence type="predicted"/>
<reference evidence="3" key="1">
    <citation type="journal article" date="2019" name="Int. J. Syst. Evol. Microbiol.">
        <title>The Global Catalogue of Microorganisms (GCM) 10K type strain sequencing project: providing services to taxonomists for standard genome sequencing and annotation.</title>
        <authorList>
            <consortium name="The Broad Institute Genomics Platform"/>
            <consortium name="The Broad Institute Genome Sequencing Center for Infectious Disease"/>
            <person name="Wu L."/>
            <person name="Ma J."/>
        </authorList>
    </citation>
    <scope>NUCLEOTIDE SEQUENCE [LARGE SCALE GENOMIC DNA]</scope>
    <source>
        <strain evidence="3">CCUG 58412</strain>
    </source>
</reference>
<dbReference type="Gene3D" id="3.30.700.10">
    <property type="entry name" value="Glycoprotein, Type 4 Pilin"/>
    <property type="match status" value="1"/>
</dbReference>
<dbReference type="Proteomes" id="UP001597128">
    <property type="component" value="Unassembled WGS sequence"/>
</dbReference>